<dbReference type="OrthoDB" id="60033at2759"/>
<dbReference type="GO" id="GO:0004383">
    <property type="term" value="F:guanylate cyclase activity"/>
    <property type="evidence" value="ECO:0007669"/>
    <property type="project" value="UniProtKB-EC"/>
</dbReference>
<dbReference type="Proteomes" id="UP000271098">
    <property type="component" value="Unassembled WGS sequence"/>
</dbReference>
<feature type="domain" description="Guanylate cyclase" evidence="9">
    <location>
        <begin position="170"/>
        <end position="299"/>
    </location>
</feature>
<dbReference type="GO" id="GO:0005886">
    <property type="term" value="C:plasma membrane"/>
    <property type="evidence" value="ECO:0007669"/>
    <property type="project" value="TreeGrafter"/>
</dbReference>
<dbReference type="PANTHER" id="PTHR11920:SF355">
    <property type="entry name" value="RECEPTOR-TYPE GUANYLATE CYCLASE GCY-10-RELATED"/>
    <property type="match status" value="1"/>
</dbReference>
<dbReference type="GO" id="GO:0035556">
    <property type="term" value="P:intracellular signal transduction"/>
    <property type="evidence" value="ECO:0007669"/>
    <property type="project" value="InterPro"/>
</dbReference>
<evidence type="ECO:0000313" key="10">
    <source>
        <dbReference type="EMBL" id="VDN24913.1"/>
    </source>
</evidence>
<dbReference type="InterPro" id="IPR050401">
    <property type="entry name" value="Cyclic_nucleotide_synthase"/>
</dbReference>
<dbReference type="InterPro" id="IPR001054">
    <property type="entry name" value="A/G_cyclase"/>
</dbReference>
<evidence type="ECO:0000256" key="7">
    <source>
        <dbReference type="ARBA" id="ARBA00023180"/>
    </source>
</evidence>
<dbReference type="CDD" id="cd07302">
    <property type="entry name" value="CHD"/>
    <property type="match status" value="1"/>
</dbReference>
<reference evidence="10 11" key="1">
    <citation type="submission" date="2018-11" db="EMBL/GenBank/DDBJ databases">
        <authorList>
            <consortium name="Pathogen Informatics"/>
        </authorList>
    </citation>
    <scope>NUCLEOTIDE SEQUENCE [LARGE SCALE GENOMIC DNA]</scope>
</reference>
<name>A0A3P7MMQ1_9BILA</name>
<keyword evidence="11" id="KW-1185">Reference proteome</keyword>
<evidence type="ECO:0000313" key="11">
    <source>
        <dbReference type="Proteomes" id="UP000271098"/>
    </source>
</evidence>
<dbReference type="Pfam" id="PF00211">
    <property type="entry name" value="Guanylate_cyc"/>
    <property type="match status" value="1"/>
</dbReference>
<evidence type="ECO:0000256" key="6">
    <source>
        <dbReference type="ARBA" id="ARBA00023136"/>
    </source>
</evidence>
<dbReference type="AlphaFoldDB" id="A0A3P7MMQ1"/>
<dbReference type="Gene3D" id="1.10.510.10">
    <property type="entry name" value="Transferase(Phosphotransferase) domain 1"/>
    <property type="match status" value="1"/>
</dbReference>
<dbReference type="EMBL" id="UYRT01081733">
    <property type="protein sequence ID" value="VDN24913.1"/>
    <property type="molecule type" value="Genomic_DNA"/>
</dbReference>
<accession>A0A3P7MMQ1</accession>
<evidence type="ECO:0000256" key="8">
    <source>
        <dbReference type="ARBA" id="ARBA00023239"/>
    </source>
</evidence>
<dbReference type="InterPro" id="IPR029787">
    <property type="entry name" value="Nucleotide_cyclase"/>
</dbReference>
<sequence>MKNFLKNDAAASLTFLFAVYIVIAPELLAGVQIGRNYPKGTVAGDVYKVIDSVLHKSLRPQVANADNDPLISLMCQCWNATPEARPKLRNIHQTIGTVFSSSKGNLVDQMIKMNEKYAQNLERIVAERTSLLIEAQEQTDRLLCEMLPPSIAALLKAGEPIIPRSYESVTVGFCQIVDFGHLMAQCTAEQVIACLNDAFMSFDGVIGRHDAYKVETTGETYMVASGVPSENGGRHVFEVAEIALELRETTLTYKVAAAPGWQLRVRIGFHCGPIAAGVIGLRSPRYCLFGDTKEMSKHN</sequence>
<gene>
    <name evidence="10" type="ORF">GPUH_LOCUS14863</name>
</gene>
<keyword evidence="4" id="KW-0547">Nucleotide-binding</keyword>
<dbReference type="Gene3D" id="3.30.70.1230">
    <property type="entry name" value="Nucleotide cyclase"/>
    <property type="match status" value="1"/>
</dbReference>
<keyword evidence="8" id="KW-0456">Lyase</keyword>
<evidence type="ECO:0000256" key="5">
    <source>
        <dbReference type="ARBA" id="ARBA00022989"/>
    </source>
</evidence>
<evidence type="ECO:0000259" key="9">
    <source>
        <dbReference type="PROSITE" id="PS50125"/>
    </source>
</evidence>
<evidence type="ECO:0000256" key="3">
    <source>
        <dbReference type="ARBA" id="ARBA00022692"/>
    </source>
</evidence>
<protein>
    <recommendedName>
        <fullName evidence="9">Guanylate cyclase domain-containing protein</fullName>
    </recommendedName>
</protein>
<comment type="catalytic activity">
    <reaction evidence="1">
        <text>GTP = 3',5'-cyclic GMP + diphosphate</text>
        <dbReference type="Rhea" id="RHEA:13665"/>
        <dbReference type="ChEBI" id="CHEBI:33019"/>
        <dbReference type="ChEBI" id="CHEBI:37565"/>
        <dbReference type="ChEBI" id="CHEBI:57746"/>
        <dbReference type="EC" id="4.6.1.2"/>
    </reaction>
</comment>
<comment type="subcellular location">
    <subcellularLocation>
        <location evidence="2">Membrane</location>
    </subcellularLocation>
</comment>
<dbReference type="GO" id="GO:0007168">
    <property type="term" value="P:receptor guanylyl cyclase signaling pathway"/>
    <property type="evidence" value="ECO:0007669"/>
    <property type="project" value="TreeGrafter"/>
</dbReference>
<evidence type="ECO:0000256" key="1">
    <source>
        <dbReference type="ARBA" id="ARBA00001436"/>
    </source>
</evidence>
<keyword evidence="5" id="KW-1133">Transmembrane helix</keyword>
<evidence type="ECO:0000256" key="4">
    <source>
        <dbReference type="ARBA" id="ARBA00022741"/>
    </source>
</evidence>
<dbReference type="PANTHER" id="PTHR11920">
    <property type="entry name" value="GUANYLYL CYCLASE"/>
    <property type="match status" value="1"/>
</dbReference>
<dbReference type="GO" id="GO:0004016">
    <property type="term" value="F:adenylate cyclase activity"/>
    <property type="evidence" value="ECO:0007669"/>
    <property type="project" value="TreeGrafter"/>
</dbReference>
<keyword evidence="7" id="KW-0325">Glycoprotein</keyword>
<keyword evidence="3" id="KW-0812">Transmembrane</keyword>
<dbReference type="SUPFAM" id="SSF55073">
    <property type="entry name" value="Nucleotide cyclase"/>
    <property type="match status" value="1"/>
</dbReference>
<dbReference type="GO" id="GO:0000166">
    <property type="term" value="F:nucleotide binding"/>
    <property type="evidence" value="ECO:0007669"/>
    <property type="project" value="UniProtKB-KW"/>
</dbReference>
<dbReference type="PROSITE" id="PS50125">
    <property type="entry name" value="GUANYLATE_CYCLASE_2"/>
    <property type="match status" value="1"/>
</dbReference>
<proteinExistence type="predicted"/>
<dbReference type="GO" id="GO:0001653">
    <property type="term" value="F:peptide receptor activity"/>
    <property type="evidence" value="ECO:0007669"/>
    <property type="project" value="TreeGrafter"/>
</dbReference>
<evidence type="ECO:0000256" key="2">
    <source>
        <dbReference type="ARBA" id="ARBA00004370"/>
    </source>
</evidence>
<keyword evidence="6" id="KW-0472">Membrane</keyword>
<organism evidence="10 11">
    <name type="scientific">Gongylonema pulchrum</name>
    <dbReference type="NCBI Taxonomy" id="637853"/>
    <lineage>
        <taxon>Eukaryota</taxon>
        <taxon>Metazoa</taxon>
        <taxon>Ecdysozoa</taxon>
        <taxon>Nematoda</taxon>
        <taxon>Chromadorea</taxon>
        <taxon>Rhabditida</taxon>
        <taxon>Spirurina</taxon>
        <taxon>Spiruromorpha</taxon>
        <taxon>Spiruroidea</taxon>
        <taxon>Gongylonematidae</taxon>
        <taxon>Gongylonema</taxon>
    </lineage>
</organism>
<dbReference type="SMART" id="SM00044">
    <property type="entry name" value="CYCc"/>
    <property type="match status" value="1"/>
</dbReference>